<dbReference type="OrthoDB" id="6767828at2759"/>
<comment type="caution">
    <text evidence="1">The sequence shown here is derived from an EMBL/GenBank/DDBJ whole genome shotgun (WGS) entry which is preliminary data.</text>
</comment>
<dbReference type="PANTHER" id="PTHR11439">
    <property type="entry name" value="GAG-POL-RELATED RETROTRANSPOSON"/>
    <property type="match status" value="1"/>
</dbReference>
<dbReference type="PANTHER" id="PTHR11439:SF483">
    <property type="entry name" value="PEPTIDE SYNTHASE GLIP-LIKE, PUTATIVE (AFU_ORTHOLOGUE AFUA_3G12920)-RELATED"/>
    <property type="match status" value="1"/>
</dbReference>
<dbReference type="CDD" id="cd09272">
    <property type="entry name" value="RNase_HI_RT_Ty1"/>
    <property type="match status" value="1"/>
</dbReference>
<evidence type="ECO:0000313" key="1">
    <source>
        <dbReference type="EMBL" id="KAF2883940.1"/>
    </source>
</evidence>
<organism evidence="1 2">
    <name type="scientific">Ignelater luminosus</name>
    <name type="common">Cucubano</name>
    <name type="synonym">Pyrophorus luminosus</name>
    <dbReference type="NCBI Taxonomy" id="2038154"/>
    <lineage>
        <taxon>Eukaryota</taxon>
        <taxon>Metazoa</taxon>
        <taxon>Ecdysozoa</taxon>
        <taxon>Arthropoda</taxon>
        <taxon>Hexapoda</taxon>
        <taxon>Insecta</taxon>
        <taxon>Pterygota</taxon>
        <taxon>Neoptera</taxon>
        <taxon>Endopterygota</taxon>
        <taxon>Coleoptera</taxon>
        <taxon>Polyphaga</taxon>
        <taxon>Elateriformia</taxon>
        <taxon>Elateroidea</taxon>
        <taxon>Elateridae</taxon>
        <taxon>Agrypninae</taxon>
        <taxon>Pyrophorini</taxon>
        <taxon>Ignelater</taxon>
    </lineage>
</organism>
<sequence length="303" mass="34571">MEIKWLGNVEKYVGINVEEDSDGVYWINQTSYIDNILKKFSLENSRTARIPLDPGYYKRNSNLLPNNRLYRQAIGSLLYIAVNTRPDIAASVSILSRRVSNPRAHDWTEVKRILRYLKGTKHLQLKMGDLKKLNETQLVGYADADWGGDQEDRKSNSAYMFFYHGGLISWSSRKQTCVSLLSTEAENILLVEACQEALRLKGLLEDFNECENLKIVVNEDNQSCFKLLSCERITTRSKHIGTKYNFCKDLNNNNVAMFQYYSTDSMVADALTKPLAGRKFGRHVTSMGLCDVIIEKGIVAGWQ</sequence>
<keyword evidence="2" id="KW-1185">Reference proteome</keyword>
<dbReference type="EMBL" id="VTPC01090253">
    <property type="protein sequence ID" value="KAF2883940.1"/>
    <property type="molecule type" value="Genomic_DNA"/>
</dbReference>
<name>A0A8K0CAI6_IGNLU</name>
<dbReference type="AlphaFoldDB" id="A0A8K0CAI6"/>
<gene>
    <name evidence="1" type="ORF">ILUMI_22232</name>
</gene>
<dbReference type="Proteomes" id="UP000801492">
    <property type="component" value="Unassembled WGS sequence"/>
</dbReference>
<evidence type="ECO:0008006" key="3">
    <source>
        <dbReference type="Google" id="ProtNLM"/>
    </source>
</evidence>
<evidence type="ECO:0000313" key="2">
    <source>
        <dbReference type="Proteomes" id="UP000801492"/>
    </source>
</evidence>
<accession>A0A8K0CAI6</accession>
<protein>
    <recommendedName>
        <fullName evidence="3">Retrovirus-related Pol polyprotein from transposon TNT 1-94</fullName>
    </recommendedName>
</protein>
<reference evidence="1" key="1">
    <citation type="submission" date="2019-08" db="EMBL/GenBank/DDBJ databases">
        <title>The genome of the North American firefly Photinus pyralis.</title>
        <authorList>
            <consortium name="Photinus pyralis genome working group"/>
            <person name="Fallon T.R."/>
            <person name="Sander Lower S.E."/>
            <person name="Weng J.-K."/>
        </authorList>
    </citation>
    <scope>NUCLEOTIDE SEQUENCE</scope>
    <source>
        <strain evidence="1">TRF0915ILg1</strain>
        <tissue evidence="1">Whole body</tissue>
    </source>
</reference>
<proteinExistence type="predicted"/>